<evidence type="ECO:0000313" key="1">
    <source>
        <dbReference type="EMBL" id="KAK4015874.1"/>
    </source>
</evidence>
<dbReference type="Proteomes" id="UP001234178">
    <property type="component" value="Unassembled WGS sequence"/>
</dbReference>
<keyword evidence="2" id="KW-1185">Reference proteome</keyword>
<reference evidence="1 2" key="1">
    <citation type="journal article" date="2023" name="Nucleic Acids Res.">
        <title>The hologenome of Daphnia magna reveals possible DNA methylation and microbiome-mediated evolution of the host genome.</title>
        <authorList>
            <person name="Chaturvedi A."/>
            <person name="Li X."/>
            <person name="Dhandapani V."/>
            <person name="Marshall H."/>
            <person name="Kissane S."/>
            <person name="Cuenca-Cambronero M."/>
            <person name="Asole G."/>
            <person name="Calvet F."/>
            <person name="Ruiz-Romero M."/>
            <person name="Marangio P."/>
            <person name="Guigo R."/>
            <person name="Rago D."/>
            <person name="Mirbahai L."/>
            <person name="Eastwood N."/>
            <person name="Colbourne J.K."/>
            <person name="Zhou J."/>
            <person name="Mallon E."/>
            <person name="Orsini L."/>
        </authorList>
    </citation>
    <scope>NUCLEOTIDE SEQUENCE [LARGE SCALE GENOMIC DNA]</scope>
    <source>
        <strain evidence="1">LRV0_1</strain>
    </source>
</reference>
<comment type="caution">
    <text evidence="1">The sequence shown here is derived from an EMBL/GenBank/DDBJ whole genome shotgun (WGS) entry which is preliminary data.</text>
</comment>
<dbReference type="EMBL" id="JAOYFB010000005">
    <property type="protein sequence ID" value="KAK4015874.1"/>
    <property type="molecule type" value="Genomic_DNA"/>
</dbReference>
<sequence length="131" mass="15897">MSIFAEQEEAKGDAEEEVYRYARGHFIPYRNYCFVYAARRLMTFVKTEIVQSKEEEEEEKKKKRTKYTRFTVWTNPRTLSCWAISVSCVKRVGRETSCYDINCLIVLAHKKVRYRMDRKEEEEEEEQQEKR</sequence>
<name>A0ABQ9ZSH0_9CRUS</name>
<organism evidence="1 2">
    <name type="scientific">Daphnia magna</name>
    <dbReference type="NCBI Taxonomy" id="35525"/>
    <lineage>
        <taxon>Eukaryota</taxon>
        <taxon>Metazoa</taxon>
        <taxon>Ecdysozoa</taxon>
        <taxon>Arthropoda</taxon>
        <taxon>Crustacea</taxon>
        <taxon>Branchiopoda</taxon>
        <taxon>Diplostraca</taxon>
        <taxon>Cladocera</taxon>
        <taxon>Anomopoda</taxon>
        <taxon>Daphniidae</taxon>
        <taxon>Daphnia</taxon>
    </lineage>
</organism>
<accession>A0ABQ9ZSH0</accession>
<proteinExistence type="predicted"/>
<evidence type="ECO:0000313" key="2">
    <source>
        <dbReference type="Proteomes" id="UP001234178"/>
    </source>
</evidence>
<protein>
    <submittedName>
        <fullName evidence="1">Uncharacterized protein</fullName>
    </submittedName>
</protein>
<gene>
    <name evidence="1" type="ORF">OUZ56_030840</name>
</gene>